<dbReference type="PANTHER" id="PTHR13947">
    <property type="entry name" value="GNAT FAMILY N-ACETYLTRANSFERASE"/>
    <property type="match status" value="1"/>
</dbReference>
<dbReference type="InterPro" id="IPR016181">
    <property type="entry name" value="Acyl_CoA_acyltransferase"/>
</dbReference>
<evidence type="ECO:0000313" key="4">
    <source>
        <dbReference type="EMBL" id="TRL37438.1"/>
    </source>
</evidence>
<comment type="caution">
    <text evidence="4">The sequence shown here is derived from an EMBL/GenBank/DDBJ whole genome shotgun (WGS) entry which is preliminary data.</text>
</comment>
<keyword evidence="5" id="KW-1185">Reference proteome</keyword>
<dbReference type="Proteomes" id="UP000316801">
    <property type="component" value="Unassembled WGS sequence"/>
</dbReference>
<dbReference type="GO" id="GO:0008080">
    <property type="term" value="F:N-acetyltransferase activity"/>
    <property type="evidence" value="ECO:0007669"/>
    <property type="project" value="InterPro"/>
</dbReference>
<dbReference type="InterPro" id="IPR036390">
    <property type="entry name" value="WH_DNA-bd_sf"/>
</dbReference>
<dbReference type="PANTHER" id="PTHR13947:SF37">
    <property type="entry name" value="LD18367P"/>
    <property type="match status" value="1"/>
</dbReference>
<evidence type="ECO:0000259" key="2">
    <source>
        <dbReference type="PROSITE" id="PS50995"/>
    </source>
</evidence>
<evidence type="ECO:0000259" key="3">
    <source>
        <dbReference type="PROSITE" id="PS51186"/>
    </source>
</evidence>
<organism evidence="4 5">
    <name type="scientific">Rhizobium straminoryzae</name>
    <dbReference type="NCBI Taxonomy" id="1387186"/>
    <lineage>
        <taxon>Bacteria</taxon>
        <taxon>Pseudomonadati</taxon>
        <taxon>Pseudomonadota</taxon>
        <taxon>Alphaproteobacteria</taxon>
        <taxon>Hyphomicrobiales</taxon>
        <taxon>Rhizobiaceae</taxon>
        <taxon>Rhizobium/Agrobacterium group</taxon>
        <taxon>Rhizobium</taxon>
    </lineage>
</organism>
<dbReference type="RefSeq" id="WP_143126045.1">
    <property type="nucleotide sequence ID" value="NZ_VJMG01000043.1"/>
</dbReference>
<dbReference type="InterPro" id="IPR050769">
    <property type="entry name" value="NAT_camello-type"/>
</dbReference>
<dbReference type="Gene3D" id="1.10.10.10">
    <property type="entry name" value="Winged helix-like DNA-binding domain superfamily/Winged helix DNA-binding domain"/>
    <property type="match status" value="1"/>
</dbReference>
<evidence type="ECO:0000256" key="1">
    <source>
        <dbReference type="ARBA" id="ARBA00022679"/>
    </source>
</evidence>
<sequence length="307" mass="34622">MSDILDSIRSFNRFYTDHLGLLSQVYLQSPYSLTEARVIYEIGARPGVTAAELTRDLHLDAAYLSRILRRLRSEELVHTEPDAHDRRSQNLFLTETGLARWRELGEQSRQQIDKSLSALDAARQGALVKAMRSIQSLLEGKSVNAGPIVLRSHRPGDMGWVIEAQTRFYTETFGWNDQFEALAAEVAGQFLKTFDPALERGWIAEREGERLGSIFIANGGDGIAKLRLLYVDQAARGMGLGKLLVDEALQFARRCGYHRIKLWTNDNLAAARALYLKTGFRLVSEERHSLFGPELTGQTWVLDLKTD</sequence>
<dbReference type="CDD" id="cd04301">
    <property type="entry name" value="NAT_SF"/>
    <property type="match status" value="1"/>
</dbReference>
<dbReference type="InterPro" id="IPR000182">
    <property type="entry name" value="GNAT_dom"/>
</dbReference>
<dbReference type="SUPFAM" id="SSF55729">
    <property type="entry name" value="Acyl-CoA N-acyltransferases (Nat)"/>
    <property type="match status" value="1"/>
</dbReference>
<dbReference type="InterPro" id="IPR000835">
    <property type="entry name" value="HTH_MarR-typ"/>
</dbReference>
<dbReference type="AlphaFoldDB" id="A0A549T6C9"/>
<dbReference type="Pfam" id="PF12802">
    <property type="entry name" value="MarR_2"/>
    <property type="match status" value="1"/>
</dbReference>
<feature type="domain" description="N-acetyltransferase" evidence="3">
    <location>
        <begin position="148"/>
        <end position="305"/>
    </location>
</feature>
<name>A0A549T6C9_9HYPH</name>
<reference evidence="4 5" key="1">
    <citation type="submission" date="2019-07" db="EMBL/GenBank/DDBJ databases">
        <title>Ln-dependent methylotrophs.</title>
        <authorList>
            <person name="Tani A."/>
        </authorList>
    </citation>
    <scope>NUCLEOTIDE SEQUENCE [LARGE SCALE GENOMIC DNA]</scope>
    <source>
        <strain evidence="4 5">SM12</strain>
    </source>
</reference>
<gene>
    <name evidence="4" type="ORF">FNA46_15120</name>
</gene>
<dbReference type="SMART" id="SM00347">
    <property type="entry name" value="HTH_MARR"/>
    <property type="match status" value="1"/>
</dbReference>
<dbReference type="InterPro" id="IPR036388">
    <property type="entry name" value="WH-like_DNA-bd_sf"/>
</dbReference>
<dbReference type="Gene3D" id="3.40.630.30">
    <property type="match status" value="1"/>
</dbReference>
<dbReference type="PROSITE" id="PS51186">
    <property type="entry name" value="GNAT"/>
    <property type="match status" value="1"/>
</dbReference>
<accession>A0A549T6C9</accession>
<keyword evidence="1" id="KW-0808">Transferase</keyword>
<dbReference type="PROSITE" id="PS50995">
    <property type="entry name" value="HTH_MARR_2"/>
    <property type="match status" value="1"/>
</dbReference>
<evidence type="ECO:0000313" key="5">
    <source>
        <dbReference type="Proteomes" id="UP000316801"/>
    </source>
</evidence>
<dbReference type="Pfam" id="PF00583">
    <property type="entry name" value="Acetyltransf_1"/>
    <property type="match status" value="1"/>
</dbReference>
<dbReference type="EMBL" id="VJMG01000043">
    <property type="protein sequence ID" value="TRL37438.1"/>
    <property type="molecule type" value="Genomic_DNA"/>
</dbReference>
<protein>
    <submittedName>
        <fullName evidence="4">MarR family transcriptional regulator</fullName>
    </submittedName>
</protein>
<feature type="domain" description="HTH marR-type" evidence="2">
    <location>
        <begin position="1"/>
        <end position="136"/>
    </location>
</feature>
<dbReference type="GO" id="GO:0003700">
    <property type="term" value="F:DNA-binding transcription factor activity"/>
    <property type="evidence" value="ECO:0007669"/>
    <property type="project" value="InterPro"/>
</dbReference>
<proteinExistence type="predicted"/>
<dbReference type="SUPFAM" id="SSF46785">
    <property type="entry name" value="Winged helix' DNA-binding domain"/>
    <property type="match status" value="1"/>
</dbReference>